<name>A0A1B6VHK2_9PROT</name>
<dbReference type="PANTHER" id="PTHR35010">
    <property type="entry name" value="BLL4672 PROTEIN-RELATED"/>
    <property type="match status" value="1"/>
</dbReference>
<dbReference type="Gene3D" id="3.30.450.180">
    <property type="match status" value="1"/>
</dbReference>
<dbReference type="Gene3D" id="1.10.260.40">
    <property type="entry name" value="lambda repressor-like DNA-binding domains"/>
    <property type="match status" value="1"/>
</dbReference>
<dbReference type="PANTHER" id="PTHR35010:SF2">
    <property type="entry name" value="BLL4672 PROTEIN"/>
    <property type="match status" value="1"/>
</dbReference>
<dbReference type="EMBL" id="LUTU01000014">
    <property type="protein sequence ID" value="OAJ66695.1"/>
    <property type="molecule type" value="Genomic_DNA"/>
</dbReference>
<dbReference type="RefSeq" id="WP_064275278.1">
    <property type="nucleotide sequence ID" value="NZ_LUTU01000014.1"/>
</dbReference>
<dbReference type="SMART" id="SM00530">
    <property type="entry name" value="HTH_XRE"/>
    <property type="match status" value="1"/>
</dbReference>
<organism evidence="2 3">
    <name type="scientific">Gluconobacter cerinus</name>
    <dbReference type="NCBI Taxonomy" id="38307"/>
    <lineage>
        <taxon>Bacteria</taxon>
        <taxon>Pseudomonadati</taxon>
        <taxon>Pseudomonadota</taxon>
        <taxon>Alphaproteobacteria</taxon>
        <taxon>Acetobacterales</taxon>
        <taxon>Acetobacteraceae</taxon>
        <taxon>Gluconobacter</taxon>
    </lineage>
</organism>
<evidence type="ECO:0000259" key="1">
    <source>
        <dbReference type="SMART" id="SM00530"/>
    </source>
</evidence>
<dbReference type="AlphaFoldDB" id="A0A1B6VHK2"/>
<dbReference type="InterPro" id="IPR041413">
    <property type="entry name" value="MLTR_LBD"/>
</dbReference>
<feature type="domain" description="HTH cro/C1-type" evidence="1">
    <location>
        <begin position="12"/>
        <end position="85"/>
    </location>
</feature>
<dbReference type="SUPFAM" id="SSF47413">
    <property type="entry name" value="lambda repressor-like DNA-binding domains"/>
    <property type="match status" value="1"/>
</dbReference>
<dbReference type="InterPro" id="IPR010982">
    <property type="entry name" value="Lambda_DNA-bd_dom_sf"/>
</dbReference>
<sequence length="265" mass="30030">MPTSSRKTLGLFLRTHRERLSPSEAGLLTPLRRRRTPGLRREETAQLCGISTTWYTWLEQGRDVSCSAATLSRIATALKLSMTERRYLFTLAELRDPHGDHTEPTAPAALLSLPEQISSPAYLLDPMWNVLSANSAAKILFDAWLNSSETNQLRYVFLNLNAQIFLTDWLTRAQRLLAEFRADTVSSSRTKPFQTLVSTLQRESPEFNRFWEDQSVLPREGGHRSFQHPTQGLLHYDQTTFIPTAHAGYKLVILSRSTATPDSTP</sequence>
<evidence type="ECO:0000313" key="3">
    <source>
        <dbReference type="Proteomes" id="UP000077786"/>
    </source>
</evidence>
<reference evidence="2 3" key="1">
    <citation type="submission" date="2016-03" db="EMBL/GenBank/DDBJ databases">
        <title>Draft genome sequence of Gluconobacter cerinus strain CECT 9110.</title>
        <authorList>
            <person name="Sainz F."/>
            <person name="Mas A."/>
            <person name="Torija M.J."/>
        </authorList>
    </citation>
    <scope>NUCLEOTIDE SEQUENCE [LARGE SCALE GENOMIC DNA]</scope>
    <source>
        <strain evidence="2 3">CECT 9110</strain>
    </source>
</reference>
<dbReference type="Pfam" id="PF13560">
    <property type="entry name" value="HTH_31"/>
    <property type="match status" value="1"/>
</dbReference>
<gene>
    <name evidence="2" type="ORF">A0123_02828</name>
</gene>
<dbReference type="OrthoDB" id="5346389at2"/>
<keyword evidence="2" id="KW-0238">DNA-binding</keyword>
<dbReference type="CDD" id="cd00093">
    <property type="entry name" value="HTH_XRE"/>
    <property type="match status" value="1"/>
</dbReference>
<proteinExistence type="predicted"/>
<accession>A0A1B6VHK2</accession>
<dbReference type="Proteomes" id="UP000077786">
    <property type="component" value="Unassembled WGS sequence"/>
</dbReference>
<dbReference type="Pfam" id="PF17765">
    <property type="entry name" value="MLTR_LBD"/>
    <property type="match status" value="1"/>
</dbReference>
<dbReference type="InterPro" id="IPR001387">
    <property type="entry name" value="Cro/C1-type_HTH"/>
</dbReference>
<dbReference type="GO" id="GO:0003677">
    <property type="term" value="F:DNA binding"/>
    <property type="evidence" value="ECO:0007669"/>
    <property type="project" value="UniProtKB-KW"/>
</dbReference>
<comment type="caution">
    <text evidence="2">The sequence shown here is derived from an EMBL/GenBank/DDBJ whole genome shotgun (WGS) entry which is preliminary data.</text>
</comment>
<protein>
    <submittedName>
        <fullName evidence="2">DNA-binding protein</fullName>
    </submittedName>
</protein>
<dbReference type="PATRIC" id="fig|38307.3.peg.2951"/>
<evidence type="ECO:0000313" key="2">
    <source>
        <dbReference type="EMBL" id="OAJ66695.1"/>
    </source>
</evidence>